<evidence type="ECO:0000256" key="5">
    <source>
        <dbReference type="ARBA" id="ARBA00023295"/>
    </source>
</evidence>
<dbReference type="Proteomes" id="UP000581189">
    <property type="component" value="Unassembled WGS sequence"/>
</dbReference>
<dbReference type="GO" id="GO:0004563">
    <property type="term" value="F:beta-N-acetylhexosaminidase activity"/>
    <property type="evidence" value="ECO:0007669"/>
    <property type="project" value="UniProtKB-EC"/>
</dbReference>
<gene>
    <name evidence="8" type="ORF">H3H45_19225</name>
</gene>
<comment type="similarity">
    <text evidence="2">Belongs to the glycosyl hydrolase 3 family.</text>
</comment>
<dbReference type="Pfam" id="PF00933">
    <property type="entry name" value="Glyco_hydro_3"/>
    <property type="match status" value="1"/>
</dbReference>
<dbReference type="InterPro" id="IPR001764">
    <property type="entry name" value="Glyco_hydro_3_N"/>
</dbReference>
<dbReference type="InterPro" id="IPR019800">
    <property type="entry name" value="Glyco_hydro_3_AS"/>
</dbReference>
<dbReference type="InterPro" id="IPR017853">
    <property type="entry name" value="GH"/>
</dbReference>
<dbReference type="GO" id="GO:0009254">
    <property type="term" value="P:peptidoglycan turnover"/>
    <property type="evidence" value="ECO:0007669"/>
    <property type="project" value="TreeGrafter"/>
</dbReference>
<feature type="domain" description="Glycoside hydrolase family 3 N-terminal" evidence="7">
    <location>
        <begin position="107"/>
        <end position="423"/>
    </location>
</feature>
<dbReference type="InterPro" id="IPR050226">
    <property type="entry name" value="NagZ_Beta-hexosaminidase"/>
</dbReference>
<dbReference type="PANTHER" id="PTHR30480">
    <property type="entry name" value="BETA-HEXOSAMINIDASE-RELATED"/>
    <property type="match status" value="1"/>
</dbReference>
<dbReference type="PANTHER" id="PTHR30480:SF13">
    <property type="entry name" value="BETA-HEXOSAMINIDASE"/>
    <property type="match status" value="1"/>
</dbReference>
<evidence type="ECO:0000256" key="2">
    <source>
        <dbReference type="ARBA" id="ARBA00005336"/>
    </source>
</evidence>
<evidence type="ECO:0000313" key="9">
    <source>
        <dbReference type="Proteomes" id="UP000581189"/>
    </source>
</evidence>
<dbReference type="Gene3D" id="3.20.20.300">
    <property type="entry name" value="Glycoside hydrolase, family 3, N-terminal domain"/>
    <property type="match status" value="1"/>
</dbReference>
<keyword evidence="6" id="KW-0812">Transmembrane</keyword>
<dbReference type="RefSeq" id="WP_182835313.1">
    <property type="nucleotide sequence ID" value="NZ_JACJFN010000006.1"/>
</dbReference>
<feature type="transmembrane region" description="Helical" evidence="6">
    <location>
        <begin position="60"/>
        <end position="78"/>
    </location>
</feature>
<name>A0A7W4H5C1_9GAMM</name>
<keyword evidence="4 8" id="KW-0378">Hydrolase</keyword>
<dbReference type="SUPFAM" id="SSF51445">
    <property type="entry name" value="(Trans)glycosidases"/>
    <property type="match status" value="1"/>
</dbReference>
<keyword evidence="9" id="KW-1185">Reference proteome</keyword>
<dbReference type="EMBL" id="JACJFN010000006">
    <property type="protein sequence ID" value="MBB1521379.1"/>
    <property type="molecule type" value="Genomic_DNA"/>
</dbReference>
<feature type="transmembrane region" description="Helical" evidence="6">
    <location>
        <begin position="36"/>
        <end position="53"/>
    </location>
</feature>
<evidence type="ECO:0000256" key="4">
    <source>
        <dbReference type="ARBA" id="ARBA00022801"/>
    </source>
</evidence>
<proteinExistence type="inferred from homology"/>
<dbReference type="InterPro" id="IPR036962">
    <property type="entry name" value="Glyco_hydro_3_N_sf"/>
</dbReference>
<sequence>MRKGLSALLWLATLLLAVWAWNLKDPHLLALRPYESALLIGLCLLLALLFQRYQGRRACVLGMAVLLGSAGFSAYGEWTLQRQKAAVQAGELSGARVVGAHLLVGYSDLDELRMLVGRGLVAGVFITRRNLQEKTFKQLQAEIVELQQLRHAAGLPALLIASDQEGGLVSHLSPPLPQRAPLASLLADSPNTAQQLRRAEQYGAVQGAELARLGINLNFSPVVDIKPETPGQLLDFHSRISQRAIASDPGTVSTIALGYSRGLQSQGVLPTLKHFPGLGRVSADTHHFSASLDAPLAELNQRDWRPFREVAGQTHALIMLGHVVLSAIDPDNLVATSPRVIEDLLRGQWQHQGVLITDDLTMAAAYNRGLCTVAIGALNAGVDLLLVSYDHEKVYPLLDCLSQAQANGTLDRKQLERSTQRLAEQQSWLSETYPQP</sequence>
<accession>A0A7W4H5C1</accession>
<dbReference type="AlphaFoldDB" id="A0A7W4H5C1"/>
<protein>
    <recommendedName>
        <fullName evidence="3">beta-N-acetylhexosaminidase</fullName>
        <ecNumber evidence="3">3.2.1.52</ecNumber>
    </recommendedName>
</protein>
<evidence type="ECO:0000256" key="6">
    <source>
        <dbReference type="SAM" id="Phobius"/>
    </source>
</evidence>
<keyword evidence="6" id="KW-0472">Membrane</keyword>
<evidence type="ECO:0000256" key="1">
    <source>
        <dbReference type="ARBA" id="ARBA00001231"/>
    </source>
</evidence>
<comment type="caution">
    <text evidence="8">The sequence shown here is derived from an EMBL/GenBank/DDBJ whole genome shotgun (WGS) entry which is preliminary data.</text>
</comment>
<evidence type="ECO:0000259" key="7">
    <source>
        <dbReference type="Pfam" id="PF00933"/>
    </source>
</evidence>
<dbReference type="PROSITE" id="PS00775">
    <property type="entry name" value="GLYCOSYL_HYDROL_F3"/>
    <property type="match status" value="1"/>
</dbReference>
<organism evidence="8 9">
    <name type="scientific">Aquipseudomonas guryensis</name>
    <dbReference type="NCBI Taxonomy" id="2759165"/>
    <lineage>
        <taxon>Bacteria</taxon>
        <taxon>Pseudomonadati</taxon>
        <taxon>Pseudomonadota</taxon>
        <taxon>Gammaproteobacteria</taxon>
        <taxon>Pseudomonadales</taxon>
        <taxon>Pseudomonadaceae</taxon>
        <taxon>Aquipseudomonas</taxon>
    </lineage>
</organism>
<comment type="catalytic activity">
    <reaction evidence="1">
        <text>Hydrolysis of terminal non-reducing N-acetyl-D-hexosamine residues in N-acetyl-beta-D-hexosaminides.</text>
        <dbReference type="EC" id="3.2.1.52"/>
    </reaction>
</comment>
<dbReference type="GO" id="GO:0005975">
    <property type="term" value="P:carbohydrate metabolic process"/>
    <property type="evidence" value="ECO:0007669"/>
    <property type="project" value="InterPro"/>
</dbReference>
<dbReference type="EC" id="3.2.1.52" evidence="3"/>
<reference evidence="8 9" key="1">
    <citation type="submission" date="2020-08" db="EMBL/GenBank/DDBJ databases">
        <authorList>
            <person name="Kim C.M."/>
        </authorList>
    </citation>
    <scope>NUCLEOTIDE SEQUENCE [LARGE SCALE GENOMIC DNA]</scope>
    <source>
        <strain evidence="8 9">SR9</strain>
    </source>
</reference>
<evidence type="ECO:0000313" key="8">
    <source>
        <dbReference type="EMBL" id="MBB1521379.1"/>
    </source>
</evidence>
<keyword evidence="5" id="KW-0326">Glycosidase</keyword>
<keyword evidence="6" id="KW-1133">Transmembrane helix</keyword>
<evidence type="ECO:0000256" key="3">
    <source>
        <dbReference type="ARBA" id="ARBA00012663"/>
    </source>
</evidence>